<feature type="domain" description="Anthranilate synthase component I N-terminal" evidence="4">
    <location>
        <begin position="26"/>
        <end position="154"/>
    </location>
</feature>
<reference evidence="5 6" key="1">
    <citation type="journal article" date="2007" name="Appl. Environ. Microbiol.">
        <title>Rhizobial factors required for stem nodule maturation and maintenance in Sesbania rostrata-Azorhizobium caulinodans ORS571 symbiosis.</title>
        <authorList>
            <person name="Suzuki S."/>
            <person name="Aono T."/>
            <person name="Lee KB."/>
            <person name="Suzuki T."/>
            <person name="Liu CT."/>
            <person name="Miwa H."/>
            <person name="Wakao S."/>
            <person name="Iki T."/>
            <person name="Oyaizu H."/>
        </authorList>
    </citation>
    <scope>NUCLEOTIDE SEQUENCE [LARGE SCALE GENOMIC DNA]</scope>
    <source>
        <strain evidence="6">ATCC 43989 / DSM 5975 / JCM 20966 / LMG 6465 / NBRC 14845 / NCIMB 13405 / ORS 571</strain>
    </source>
</reference>
<dbReference type="eggNOG" id="COG0147">
    <property type="taxonomic scope" value="Bacteria"/>
</dbReference>
<sequence>MLRHAVESPQPGDAPPVHVVPIAYGDPVRLFRAFADDPMAALLHSAAQDGARGRYSYIAAEPFRVIVADADGVRVDGASVAGDPFTVLGAQLAACPAPEGLAPVPFAGGAVGFLGYELGRHVERLPPPKPGLPIPHMVMGLYDVVIAFDHAARAAVLISTGLPEIAANVRAARAKARVAHLLARLSKAPAEDTPPDITARADWTAELSRAEMEARIGRTVDYIHAGDIFQANITQRFLSRRPEGLSDYDLYRRLTALSPAPFSALLVCGPDLALMSASPERFLKVAPDGGVETRPIKGTRPRGGTTAEDTALAAALLASEKDRAENLMIVDLMRNDLGRVSRLGSVTVPALCALETFASVHHLVSEVRSVLAPGRGPVDLLRACFPGGSITGAPKVRAMEIIHELEPAPRGPYCGSVAWIGFDGAMDSSIVIRTLVRAGETLVAQAGGGIVADSDPAAEYEESLVKVAPLLKAAAGETP</sequence>
<reference evidence="6" key="2">
    <citation type="submission" date="2007-04" db="EMBL/GenBank/DDBJ databases">
        <title>Complete genome sequence of the nitrogen-fixing bacterium Azorhizobium caulinodans ORS571.</title>
        <authorList>
            <person name="Lee K.B."/>
            <person name="Backer P.D."/>
            <person name="Aono T."/>
            <person name="Liu C.T."/>
            <person name="Suzuki S."/>
            <person name="Suzuki T."/>
            <person name="Kaneko T."/>
            <person name="Yamada M."/>
            <person name="Tabata S."/>
            <person name="Kupfer D.M."/>
            <person name="Najar F.Z."/>
            <person name="Wiley G.B."/>
            <person name="Roe B."/>
            <person name="Binnewies T."/>
            <person name="Ussery D."/>
            <person name="Vereecke D."/>
            <person name="Gevers D."/>
            <person name="Holsters M."/>
            <person name="Oyaizu H."/>
        </authorList>
    </citation>
    <scope>NUCLEOTIDE SEQUENCE [LARGE SCALE GENOMIC DNA]</scope>
    <source>
        <strain evidence="6">ATCC 43989 / DSM 5975 / JCM 20966 / LMG 6465 / NBRC 14845 / NCIMB 13405 / ORS 571</strain>
    </source>
</reference>
<dbReference type="GO" id="GO:0000162">
    <property type="term" value="P:L-tryptophan biosynthetic process"/>
    <property type="evidence" value="ECO:0007669"/>
    <property type="project" value="TreeGrafter"/>
</dbReference>
<dbReference type="GO" id="GO:0046820">
    <property type="term" value="F:4-amino-4-deoxychorismate synthase activity"/>
    <property type="evidence" value="ECO:0007669"/>
    <property type="project" value="UniProtKB-EC"/>
</dbReference>
<dbReference type="GO" id="GO:0009396">
    <property type="term" value="P:folic acid-containing compound biosynthetic process"/>
    <property type="evidence" value="ECO:0007669"/>
    <property type="project" value="InterPro"/>
</dbReference>
<dbReference type="NCBIfam" id="TIGR00553">
    <property type="entry name" value="pabB"/>
    <property type="match status" value="1"/>
</dbReference>
<dbReference type="InterPro" id="IPR006805">
    <property type="entry name" value="Anth_synth_I_N"/>
</dbReference>
<dbReference type="EMBL" id="AP009384">
    <property type="protein sequence ID" value="BAF87596.1"/>
    <property type="molecule type" value="Genomic_DNA"/>
</dbReference>
<dbReference type="PANTHER" id="PTHR11236">
    <property type="entry name" value="AMINOBENZOATE/ANTHRANILATE SYNTHASE"/>
    <property type="match status" value="1"/>
</dbReference>
<dbReference type="HOGENOM" id="CLU_006493_9_3_5"/>
<reference evidence="5 6" key="4">
    <citation type="journal article" date="2009" name="Appl. Environ. Microbiol.">
        <title>Comparative genome-wide transcriptional profiling of Azorhizobium caulinodans ORS571 grown under free-living and symbiotic conditions.</title>
        <authorList>
            <person name="Tsukada S."/>
            <person name="Aono T."/>
            <person name="Akiba N."/>
            <person name="Lee KB."/>
            <person name="Liu CT."/>
            <person name="Toyazaki H."/>
            <person name="Oyaizu H."/>
        </authorList>
    </citation>
    <scope>NUCLEOTIDE SEQUENCE [LARGE SCALE GENOMIC DNA]</scope>
    <source>
        <strain evidence="6">ATCC 43989 / DSM 5975 / JCM 20966 / LMG 6465 / NBRC 14845 / NCIMB 13405 / ORS 571</strain>
    </source>
</reference>
<dbReference type="Pfam" id="PF04715">
    <property type="entry name" value="Anth_synt_I_N"/>
    <property type="match status" value="1"/>
</dbReference>
<name>A8HYC2_AZOC5</name>
<dbReference type="KEGG" id="azc:AZC_1598"/>
<keyword evidence="6" id="KW-1185">Reference proteome</keyword>
<proteinExistence type="predicted"/>
<keyword evidence="2" id="KW-0808">Transferase</keyword>
<dbReference type="SUPFAM" id="SSF56322">
    <property type="entry name" value="ADC synthase"/>
    <property type="match status" value="1"/>
</dbReference>
<dbReference type="PRINTS" id="PR00095">
    <property type="entry name" value="ANTSNTHASEI"/>
</dbReference>
<evidence type="ECO:0000259" key="4">
    <source>
        <dbReference type="Pfam" id="PF04715"/>
    </source>
</evidence>
<feature type="domain" description="Chorismate-utilising enzyme C-terminal" evidence="3">
    <location>
        <begin position="210"/>
        <end position="466"/>
    </location>
</feature>
<dbReference type="EC" id="2.6.1.85" evidence="1"/>
<dbReference type="Proteomes" id="UP000000270">
    <property type="component" value="Chromosome"/>
</dbReference>
<evidence type="ECO:0000313" key="6">
    <source>
        <dbReference type="Proteomes" id="UP000000270"/>
    </source>
</evidence>
<dbReference type="InterPro" id="IPR015890">
    <property type="entry name" value="Chorismate_C"/>
</dbReference>
<dbReference type="AlphaFoldDB" id="A8HYC2"/>
<dbReference type="PANTHER" id="PTHR11236:SF50">
    <property type="entry name" value="AMINODEOXYCHORISMATE SYNTHASE COMPONENT 1"/>
    <property type="match status" value="1"/>
</dbReference>
<organism evidence="5 6">
    <name type="scientific">Azorhizobium caulinodans (strain ATCC 43989 / DSM 5975 / JCM 20966 / LMG 6465 / NBRC 14845 / NCIMB 13405 / ORS 571)</name>
    <dbReference type="NCBI Taxonomy" id="438753"/>
    <lineage>
        <taxon>Bacteria</taxon>
        <taxon>Pseudomonadati</taxon>
        <taxon>Pseudomonadota</taxon>
        <taxon>Alphaproteobacteria</taxon>
        <taxon>Hyphomicrobiales</taxon>
        <taxon>Xanthobacteraceae</taxon>
        <taxon>Azorhizobium</taxon>
    </lineage>
</organism>
<evidence type="ECO:0000259" key="3">
    <source>
        <dbReference type="Pfam" id="PF00425"/>
    </source>
</evidence>
<dbReference type="InterPro" id="IPR005801">
    <property type="entry name" value="ADC_synthase"/>
</dbReference>
<reference evidence="5 6" key="5">
    <citation type="journal article" date="2010" name="Appl. Environ. Microbiol.">
        <title>phrR-like gene praR of Azorhizobium caulinodans ORS571 is essential for symbiosis with Sesbania rostrata and is involved in expression of reb genes.</title>
        <authorList>
            <person name="Akiba N."/>
            <person name="Aono T."/>
            <person name="Toyazaki H."/>
            <person name="Sato S."/>
            <person name="Oyaizu H."/>
        </authorList>
    </citation>
    <scope>NUCLEOTIDE SEQUENCE [LARGE SCALE GENOMIC DNA]</scope>
    <source>
        <strain evidence="6">ATCC 43989 / DSM 5975 / JCM 20966 / LMG 6465 / NBRC 14845 / NCIMB 13405 / ORS 571</strain>
    </source>
</reference>
<evidence type="ECO:0000256" key="1">
    <source>
        <dbReference type="ARBA" id="ARBA00013139"/>
    </source>
</evidence>
<dbReference type="Pfam" id="PF00425">
    <property type="entry name" value="Chorismate_bind"/>
    <property type="match status" value="1"/>
</dbReference>
<evidence type="ECO:0000256" key="2">
    <source>
        <dbReference type="ARBA" id="ARBA00022679"/>
    </source>
</evidence>
<reference evidence="5 6" key="3">
    <citation type="journal article" date="2008" name="BMC Genomics">
        <title>The genome of the versatile nitrogen fixer Azorhizobium caulinodans ORS571.</title>
        <authorList>
            <person name="Lee KB."/>
            <person name="Backer P.D."/>
            <person name="Aono T."/>
            <person name="Liu CT."/>
            <person name="Suzuki S."/>
            <person name="Suzuki T."/>
            <person name="Kaneko T."/>
            <person name="Yamada M."/>
            <person name="Tabata S."/>
            <person name="Kupfer D.M."/>
            <person name="Najar F.Z."/>
            <person name="Wiley G.B."/>
            <person name="Roe B."/>
            <person name="Binnewies T.T."/>
            <person name="Ussery D.W."/>
            <person name="D'Haeze W."/>
            <person name="Herder J.D."/>
            <person name="Gevers D."/>
            <person name="Vereecke D."/>
            <person name="Holsters M."/>
            <person name="Oyaizu H."/>
        </authorList>
    </citation>
    <scope>NUCLEOTIDE SEQUENCE [LARGE SCALE GENOMIC DNA]</scope>
    <source>
        <strain evidence="6">ATCC 43989 / DSM 5975 / JCM 20966 / LMG 6465 / NBRC 14845 / NCIMB 13405 / ORS 571</strain>
    </source>
</reference>
<dbReference type="STRING" id="438753.AZC_1598"/>
<protein>
    <recommendedName>
        <fullName evidence="1">aminodeoxychorismate synthase</fullName>
        <ecNumber evidence="1">2.6.1.85</ecNumber>
    </recommendedName>
</protein>
<dbReference type="InterPro" id="IPR005802">
    <property type="entry name" value="ADC_synth_comp_1"/>
</dbReference>
<evidence type="ECO:0000313" key="5">
    <source>
        <dbReference type="EMBL" id="BAF87596.1"/>
    </source>
</evidence>
<dbReference type="Gene3D" id="3.60.120.10">
    <property type="entry name" value="Anthranilate synthase"/>
    <property type="match status" value="1"/>
</dbReference>
<reference evidence="5 6" key="6">
    <citation type="journal article" date="2011" name="Appl. Environ. Microbiol.">
        <title>Involvement of the azorhizobial chromosome partition gene (parA) in the onset of bacteroid differentiation during Sesbania rostrata stem nodule development.</title>
        <authorList>
            <person name="Liu CT."/>
            <person name="Lee KB."/>
            <person name="Wang YS."/>
            <person name="Peng MH."/>
            <person name="Lee KT."/>
            <person name="Suzuki S."/>
            <person name="Suzuki T."/>
            <person name="Oyaizu H."/>
        </authorList>
    </citation>
    <scope>NUCLEOTIDE SEQUENCE [LARGE SCALE GENOMIC DNA]</scope>
    <source>
        <strain evidence="6">ATCC 43989 / DSM 5975 / JCM 20966 / LMG 6465 / NBRC 14845 / NCIMB 13405 / ORS 571</strain>
    </source>
</reference>
<dbReference type="InterPro" id="IPR019999">
    <property type="entry name" value="Anth_synth_I-like"/>
</dbReference>
<accession>A8HYC2</accession>
<gene>
    <name evidence="5" type="ordered locus">AZC_1598</name>
</gene>